<keyword evidence="1" id="KW-1133">Transmembrane helix</keyword>
<dbReference type="EMBL" id="LGST01000016">
    <property type="protein sequence ID" value="KNE01125.1"/>
    <property type="molecule type" value="Genomic_DNA"/>
</dbReference>
<reference evidence="3" key="1">
    <citation type="journal article" date="2015" name="BMC Genomics">
        <title>Draft genome of a commonly misdiagnosed multidrug resistant pathogen Candida auris.</title>
        <authorList>
            <person name="Chatterjee S."/>
            <person name="Alampalli S.V."/>
            <person name="Nageshan R.K."/>
            <person name="Chettiar S.T."/>
            <person name="Joshi S."/>
            <person name="Tatu U.S."/>
        </authorList>
    </citation>
    <scope>NUCLEOTIDE SEQUENCE [LARGE SCALE GENOMIC DNA]</scope>
    <source>
        <strain evidence="3">6684</strain>
    </source>
</reference>
<dbReference type="AlphaFoldDB" id="A0A0L0P4H2"/>
<keyword evidence="1" id="KW-0472">Membrane</keyword>
<organism evidence="2 3">
    <name type="scientific">Candidozyma auris</name>
    <name type="common">Yeast</name>
    <name type="synonym">Candida auris</name>
    <dbReference type="NCBI Taxonomy" id="498019"/>
    <lineage>
        <taxon>Eukaryota</taxon>
        <taxon>Fungi</taxon>
        <taxon>Dikarya</taxon>
        <taxon>Ascomycota</taxon>
        <taxon>Saccharomycotina</taxon>
        <taxon>Pichiomycetes</taxon>
        <taxon>Metschnikowiaceae</taxon>
        <taxon>Candidozyma</taxon>
    </lineage>
</organism>
<evidence type="ECO:0000256" key="1">
    <source>
        <dbReference type="SAM" id="Phobius"/>
    </source>
</evidence>
<evidence type="ECO:0000313" key="3">
    <source>
        <dbReference type="Proteomes" id="UP000037122"/>
    </source>
</evidence>
<keyword evidence="1" id="KW-0812">Transmembrane</keyword>
<feature type="transmembrane region" description="Helical" evidence="1">
    <location>
        <begin position="40"/>
        <end position="62"/>
    </location>
</feature>
<protein>
    <submittedName>
        <fullName evidence="2">Uncharacterized protein</fullName>
    </submittedName>
</protein>
<accession>A0A0L0P4H2</accession>
<sequence>MRMAPRERLLAVHFQKGQKDRITPDKKNWRKAISLMDKKVFLELISVGLFFRVSYVRVGVLFGKSAPLLFMERCLWRLAFFATILKEKCLELDRYWAGDYF</sequence>
<name>A0A0L0P4H2_CANAR</name>
<evidence type="ECO:0000313" key="2">
    <source>
        <dbReference type="EMBL" id="KNE01125.1"/>
    </source>
</evidence>
<gene>
    <name evidence="2" type="ORF">QG37_02004</name>
</gene>
<dbReference type="Proteomes" id="UP000037122">
    <property type="component" value="Unassembled WGS sequence"/>
</dbReference>
<proteinExistence type="predicted"/>
<comment type="caution">
    <text evidence="2">The sequence shown here is derived from an EMBL/GenBank/DDBJ whole genome shotgun (WGS) entry which is preliminary data.</text>
</comment>
<dbReference type="VEuPathDB" id="FungiDB:QG37_02004"/>